<evidence type="ECO:0000313" key="3">
    <source>
        <dbReference type="EMBL" id="MRX76061.1"/>
    </source>
</evidence>
<dbReference type="AlphaFoldDB" id="A0A7K0FXB1"/>
<dbReference type="PANTHER" id="PTHR38593:SF1">
    <property type="entry name" value="BLR2558 PROTEIN"/>
    <property type="match status" value="1"/>
</dbReference>
<dbReference type="PROSITE" id="PS51257">
    <property type="entry name" value="PROKAR_LIPOPROTEIN"/>
    <property type="match status" value="1"/>
</dbReference>
<gene>
    <name evidence="3" type="ORF">GJU39_08155</name>
</gene>
<dbReference type="EMBL" id="WKKH01000009">
    <property type="protein sequence ID" value="MRX76061.1"/>
    <property type="molecule type" value="Genomic_DNA"/>
</dbReference>
<comment type="caution">
    <text evidence="3">The sequence shown here is derived from an EMBL/GenBank/DDBJ whole genome shotgun (WGS) entry which is preliminary data.</text>
</comment>
<dbReference type="InterPro" id="IPR025419">
    <property type="entry name" value="DUF4142"/>
</dbReference>
<evidence type="ECO:0000259" key="2">
    <source>
        <dbReference type="Pfam" id="PF13628"/>
    </source>
</evidence>
<feature type="chain" id="PRO_5029577158" evidence="1">
    <location>
        <begin position="20"/>
        <end position="198"/>
    </location>
</feature>
<dbReference type="PANTHER" id="PTHR38593">
    <property type="entry name" value="BLR2558 PROTEIN"/>
    <property type="match status" value="1"/>
</dbReference>
<evidence type="ECO:0000256" key="1">
    <source>
        <dbReference type="SAM" id="SignalP"/>
    </source>
</evidence>
<reference evidence="3 4" key="1">
    <citation type="submission" date="2019-11" db="EMBL/GenBank/DDBJ databases">
        <title>Pedobacter petrophilus genome.</title>
        <authorList>
            <person name="Feldbauer M.J."/>
            <person name="Newman J.D."/>
        </authorList>
    </citation>
    <scope>NUCLEOTIDE SEQUENCE [LARGE SCALE GENOMIC DNA]</scope>
    <source>
        <strain evidence="3 4">LMG 29686</strain>
    </source>
</reference>
<dbReference type="InterPro" id="IPR012347">
    <property type="entry name" value="Ferritin-like"/>
</dbReference>
<feature type="signal peptide" evidence="1">
    <location>
        <begin position="1"/>
        <end position="19"/>
    </location>
</feature>
<dbReference type="OrthoDB" id="883203at2"/>
<protein>
    <submittedName>
        <fullName evidence="3">DUF4142 domain-containing protein</fullName>
    </submittedName>
</protein>
<dbReference type="RefSeq" id="WP_154280296.1">
    <property type="nucleotide sequence ID" value="NZ_JBHUJQ010000001.1"/>
</dbReference>
<evidence type="ECO:0000313" key="4">
    <source>
        <dbReference type="Proteomes" id="UP000487757"/>
    </source>
</evidence>
<organism evidence="3 4">
    <name type="scientific">Pedobacter petrophilus</name>
    <dbReference type="NCBI Taxonomy" id="1908241"/>
    <lineage>
        <taxon>Bacteria</taxon>
        <taxon>Pseudomonadati</taxon>
        <taxon>Bacteroidota</taxon>
        <taxon>Sphingobacteriia</taxon>
        <taxon>Sphingobacteriales</taxon>
        <taxon>Sphingobacteriaceae</taxon>
        <taxon>Pedobacter</taxon>
    </lineage>
</organism>
<accession>A0A7K0FXB1</accession>
<feature type="domain" description="DUF4142" evidence="2">
    <location>
        <begin position="61"/>
        <end position="193"/>
    </location>
</feature>
<name>A0A7K0FXB1_9SPHI</name>
<dbReference type="Gene3D" id="1.20.1260.10">
    <property type="match status" value="1"/>
</dbReference>
<dbReference type="Proteomes" id="UP000487757">
    <property type="component" value="Unassembled WGS sequence"/>
</dbReference>
<proteinExistence type="predicted"/>
<sequence>MKKIFMLSAIVAASVTFQACQTADKKSSTTKDSISGDTSMVNGNHVSGSEVVESGIDDAGATFLRKAAVGGIMEVEAAKIAQQNASSQEVKDFAAKMLEDHTKANKELKAFAIQKKVITPDALPGEDQIHLDEMKKIKGAAFDKHYMGMMVTDHDKTVALFKDGAQNRDAGLKQWATKTLAVIEQHDEMAKKITLNLK</sequence>
<keyword evidence="1" id="KW-0732">Signal</keyword>
<dbReference type="Pfam" id="PF13628">
    <property type="entry name" value="DUF4142"/>
    <property type="match status" value="1"/>
</dbReference>
<keyword evidence="4" id="KW-1185">Reference proteome</keyword>